<sequence length="223" mass="24499">MIKSMIGLIDRYITPGQTVQTQVKLAAMVLFDSPPFLRVHVLAHEETLAGRLGVWRGLQDSDSRTQIYYEEAQVRSTCTVTSTDWEEEEGIARAGEERVQCGEEKSISTCDFGHAALQQLSLTRAVMTSTSRRGSVYIAPGARVCEVGVTPQCEWIQADAEEMGNAAIFIVASYSAIANEITAEIRVSCLEAEGRLSAQRIQDSFTQEKIGNDMHLRPGLPAT</sequence>
<dbReference type="EMBL" id="JARJCM010000112">
    <property type="protein sequence ID" value="KAJ7028481.1"/>
    <property type="molecule type" value="Genomic_DNA"/>
</dbReference>
<reference evidence="1" key="1">
    <citation type="submission" date="2023-03" db="EMBL/GenBank/DDBJ databases">
        <title>Massive genome expansion in bonnet fungi (Mycena s.s.) driven by repeated elements and novel gene families across ecological guilds.</title>
        <authorList>
            <consortium name="Lawrence Berkeley National Laboratory"/>
            <person name="Harder C.B."/>
            <person name="Miyauchi S."/>
            <person name="Viragh M."/>
            <person name="Kuo A."/>
            <person name="Thoen E."/>
            <person name="Andreopoulos B."/>
            <person name="Lu D."/>
            <person name="Skrede I."/>
            <person name="Drula E."/>
            <person name="Henrissat B."/>
            <person name="Morin E."/>
            <person name="Kohler A."/>
            <person name="Barry K."/>
            <person name="LaButti K."/>
            <person name="Morin E."/>
            <person name="Salamov A."/>
            <person name="Lipzen A."/>
            <person name="Mereny Z."/>
            <person name="Hegedus B."/>
            <person name="Baldrian P."/>
            <person name="Stursova M."/>
            <person name="Weitz H."/>
            <person name="Taylor A."/>
            <person name="Grigoriev I.V."/>
            <person name="Nagy L.G."/>
            <person name="Martin F."/>
            <person name="Kauserud H."/>
        </authorList>
    </citation>
    <scope>NUCLEOTIDE SEQUENCE</scope>
    <source>
        <strain evidence="1">CBHHK200</strain>
    </source>
</reference>
<comment type="caution">
    <text evidence="1">The sequence shown here is derived from an EMBL/GenBank/DDBJ whole genome shotgun (WGS) entry which is preliminary data.</text>
</comment>
<proteinExistence type="predicted"/>
<gene>
    <name evidence="1" type="ORF">C8F04DRAFT_1188658</name>
</gene>
<dbReference type="Proteomes" id="UP001218188">
    <property type="component" value="Unassembled WGS sequence"/>
</dbReference>
<evidence type="ECO:0000313" key="2">
    <source>
        <dbReference type="Proteomes" id="UP001218188"/>
    </source>
</evidence>
<dbReference type="AlphaFoldDB" id="A0AAD6SKE3"/>
<organism evidence="1 2">
    <name type="scientific">Mycena alexandri</name>
    <dbReference type="NCBI Taxonomy" id="1745969"/>
    <lineage>
        <taxon>Eukaryota</taxon>
        <taxon>Fungi</taxon>
        <taxon>Dikarya</taxon>
        <taxon>Basidiomycota</taxon>
        <taxon>Agaricomycotina</taxon>
        <taxon>Agaricomycetes</taxon>
        <taxon>Agaricomycetidae</taxon>
        <taxon>Agaricales</taxon>
        <taxon>Marasmiineae</taxon>
        <taxon>Mycenaceae</taxon>
        <taxon>Mycena</taxon>
    </lineage>
</organism>
<name>A0AAD6SKE3_9AGAR</name>
<evidence type="ECO:0000313" key="1">
    <source>
        <dbReference type="EMBL" id="KAJ7028481.1"/>
    </source>
</evidence>
<keyword evidence="2" id="KW-1185">Reference proteome</keyword>
<accession>A0AAD6SKE3</accession>
<protein>
    <submittedName>
        <fullName evidence="1">Uncharacterized protein</fullName>
    </submittedName>
</protein>